<gene>
    <name evidence="1" type="ORF">GCM10007895_04070</name>
</gene>
<organism evidence="1 2">
    <name type="scientific">Paraferrimonas sedimenticola</name>
    <dbReference type="NCBI Taxonomy" id="375674"/>
    <lineage>
        <taxon>Bacteria</taxon>
        <taxon>Pseudomonadati</taxon>
        <taxon>Pseudomonadota</taxon>
        <taxon>Gammaproteobacteria</taxon>
        <taxon>Alteromonadales</taxon>
        <taxon>Ferrimonadaceae</taxon>
        <taxon>Paraferrimonas</taxon>
    </lineage>
</organism>
<protein>
    <recommendedName>
        <fullName evidence="3">Cell wall-active antibiotics response LiaF-like C-terminal domain-containing protein</fullName>
    </recommendedName>
</protein>
<evidence type="ECO:0000313" key="1">
    <source>
        <dbReference type="EMBL" id="GLP95101.1"/>
    </source>
</evidence>
<accession>A0AA37RRU9</accession>
<sequence>MPVNAQDRPIKAVRDQVIDQLIMNYSHNELSAEAFERRLDEAMGSDDPQFLMSLVEDLPLTADDAYQRNKAQNLGYQYQPDVEEQDRIINVLSGNTRGGRFVPAKEIEMWSFLSGASIDFSEADFQHPVVRIKLYSLLASDEIFVPENVNVITKASCVVGSVENRAGNYGGEGQPTIIIEGVNVLSSLEIKLKRTMKEKFMEFAESMKKMWM</sequence>
<dbReference type="EMBL" id="BSNC01000001">
    <property type="protein sequence ID" value="GLP95101.1"/>
    <property type="molecule type" value="Genomic_DNA"/>
</dbReference>
<evidence type="ECO:0008006" key="3">
    <source>
        <dbReference type="Google" id="ProtNLM"/>
    </source>
</evidence>
<evidence type="ECO:0000313" key="2">
    <source>
        <dbReference type="Proteomes" id="UP001161422"/>
    </source>
</evidence>
<proteinExistence type="predicted"/>
<reference evidence="1" key="2">
    <citation type="submission" date="2023-01" db="EMBL/GenBank/DDBJ databases">
        <title>Draft genome sequence of Paraferrimonas sedimenticola strain NBRC 101628.</title>
        <authorList>
            <person name="Sun Q."/>
            <person name="Mori K."/>
        </authorList>
    </citation>
    <scope>NUCLEOTIDE SEQUENCE</scope>
    <source>
        <strain evidence="1">NBRC 101628</strain>
    </source>
</reference>
<name>A0AA37RRU9_9GAMM</name>
<dbReference type="PANTHER" id="PTHR40763">
    <property type="entry name" value="MEMBRANE PROTEIN-RELATED"/>
    <property type="match status" value="1"/>
</dbReference>
<dbReference type="AlphaFoldDB" id="A0AA37RRU9"/>
<keyword evidence="2" id="KW-1185">Reference proteome</keyword>
<dbReference type="RefSeq" id="WP_095505872.1">
    <property type="nucleotide sequence ID" value="NZ_BSNC01000001.1"/>
</dbReference>
<reference evidence="1" key="1">
    <citation type="journal article" date="2014" name="Int. J. Syst. Evol. Microbiol.">
        <title>Complete genome sequence of Corynebacterium casei LMG S-19264T (=DSM 44701T), isolated from a smear-ripened cheese.</title>
        <authorList>
            <consortium name="US DOE Joint Genome Institute (JGI-PGF)"/>
            <person name="Walter F."/>
            <person name="Albersmeier A."/>
            <person name="Kalinowski J."/>
            <person name="Ruckert C."/>
        </authorList>
    </citation>
    <scope>NUCLEOTIDE SEQUENCE</scope>
    <source>
        <strain evidence="1">NBRC 101628</strain>
    </source>
</reference>
<dbReference type="PANTHER" id="PTHR40763:SF5">
    <property type="entry name" value="MEMBRANE PROTEIN"/>
    <property type="match status" value="1"/>
</dbReference>
<comment type="caution">
    <text evidence="1">The sequence shown here is derived from an EMBL/GenBank/DDBJ whole genome shotgun (WGS) entry which is preliminary data.</text>
</comment>
<dbReference type="Proteomes" id="UP001161422">
    <property type="component" value="Unassembled WGS sequence"/>
</dbReference>